<name>A0ACD3ZH32_FUSSC</name>
<sequence length="284" mass="30575">MSSLTITTEDLVSLKYQVVIVTDDFGSSSGIGLETAKLLLTLEASVVGADLQPPAEPLAHSAFTFVKTNVAAWDDLLDLFKKTKELHGRYDHVFVNAGISGRVDYLASDLDEKGNLKEPNSQVLDVNLKAAINTSTLAFHHIRQQAEGGSVVIACSMSSISRFRAADYAAAKHGVFGFMRAMRQNLVAQNIPIHINGIGPSWTSTGLTGGIFIQLGVLAQSPEAVARGAAILMADKSRHGHLLHIANGKYKEVDEAILLPAYEKILDGSESEDETYVRLLAAMK</sequence>
<gene>
    <name evidence="1" type="ORF">LCI18_011529</name>
</gene>
<reference evidence="1" key="1">
    <citation type="submission" date="2021-11" db="EMBL/GenBank/DDBJ databases">
        <title>Fusarium solani-melongenae Genome sequencing and assembly.</title>
        <authorList>
            <person name="Xie S."/>
            <person name="Huang L."/>
            <person name="Zhang X."/>
        </authorList>
    </citation>
    <scope>NUCLEOTIDE SEQUENCE</scope>
    <source>
        <strain evidence="1">CRI 24-3</strain>
    </source>
</reference>
<dbReference type="Proteomes" id="UP000830768">
    <property type="component" value="Chromosome 10"/>
</dbReference>
<keyword evidence="2" id="KW-1185">Reference proteome</keyword>
<accession>A0ACD3ZH32</accession>
<organism evidence="1 2">
    <name type="scientific">Fusarium solani subsp. cucurbitae</name>
    <name type="common">Neocosmosporum cucurbitae</name>
    <dbReference type="NCBI Taxonomy" id="2747967"/>
    <lineage>
        <taxon>Eukaryota</taxon>
        <taxon>Fungi</taxon>
        <taxon>Dikarya</taxon>
        <taxon>Ascomycota</taxon>
        <taxon>Pezizomycotina</taxon>
        <taxon>Sordariomycetes</taxon>
        <taxon>Hypocreomycetidae</taxon>
        <taxon>Hypocreales</taxon>
        <taxon>Nectriaceae</taxon>
        <taxon>Fusarium</taxon>
        <taxon>Fusarium solani species complex</taxon>
    </lineage>
</organism>
<evidence type="ECO:0000313" key="1">
    <source>
        <dbReference type="EMBL" id="UPL00595.1"/>
    </source>
</evidence>
<dbReference type="EMBL" id="CP090038">
    <property type="protein sequence ID" value="UPL00595.1"/>
    <property type="molecule type" value="Genomic_DNA"/>
</dbReference>
<protein>
    <submittedName>
        <fullName evidence="1">Uncharacterized protein</fullName>
    </submittedName>
</protein>
<proteinExistence type="predicted"/>
<evidence type="ECO:0000313" key="2">
    <source>
        <dbReference type="Proteomes" id="UP000830768"/>
    </source>
</evidence>